<dbReference type="Proteomes" id="UP000525652">
    <property type="component" value="Unassembled WGS sequence"/>
</dbReference>
<evidence type="ECO:0000259" key="4">
    <source>
        <dbReference type="Pfam" id="PF01979"/>
    </source>
</evidence>
<dbReference type="AlphaFoldDB" id="A0A7X1B1Z5"/>
<dbReference type="Gene3D" id="3.20.20.140">
    <property type="entry name" value="Metal-dependent hydrolases"/>
    <property type="match status" value="1"/>
</dbReference>
<keyword evidence="2 3" id="KW-0464">Manganese</keyword>
<dbReference type="EMBL" id="JACHVA010000139">
    <property type="protein sequence ID" value="MBC2604141.1"/>
    <property type="molecule type" value="Genomic_DNA"/>
</dbReference>
<evidence type="ECO:0000256" key="2">
    <source>
        <dbReference type="ARBA" id="ARBA00023211"/>
    </source>
</evidence>
<feature type="domain" description="Amidohydrolase-related" evidence="4">
    <location>
        <begin position="43"/>
        <end position="322"/>
    </location>
</feature>
<dbReference type="InterPro" id="IPR032466">
    <property type="entry name" value="Metal_Hydrolase"/>
</dbReference>
<dbReference type="InterPro" id="IPR026912">
    <property type="entry name" value="Adenine_deam_C"/>
</dbReference>
<evidence type="ECO:0000313" key="7">
    <source>
        <dbReference type="Proteomes" id="UP000525652"/>
    </source>
</evidence>
<evidence type="ECO:0000256" key="1">
    <source>
        <dbReference type="ARBA" id="ARBA00022801"/>
    </source>
</evidence>
<dbReference type="InterPro" id="IPR006680">
    <property type="entry name" value="Amidohydro-rel"/>
</dbReference>
<comment type="cofactor">
    <cofactor evidence="3">
        <name>Mn(2+)</name>
        <dbReference type="ChEBI" id="CHEBI:29035"/>
    </cofactor>
</comment>
<dbReference type="GO" id="GO:0006146">
    <property type="term" value="P:adenine catabolic process"/>
    <property type="evidence" value="ECO:0007669"/>
    <property type="project" value="InterPro"/>
</dbReference>
<evidence type="ECO:0000313" key="6">
    <source>
        <dbReference type="EMBL" id="MBC2604141.1"/>
    </source>
</evidence>
<dbReference type="GO" id="GO:0000034">
    <property type="term" value="F:adenine deaminase activity"/>
    <property type="evidence" value="ECO:0007669"/>
    <property type="project" value="UniProtKB-UniRule"/>
</dbReference>
<dbReference type="RefSeq" id="WP_185694756.1">
    <property type="nucleotide sequence ID" value="NZ_JACHVA010000139.1"/>
</dbReference>
<comment type="similarity">
    <text evidence="3">Belongs to the metallo-dependent hydrolases superfamily. Adenine deaminase family.</text>
</comment>
<evidence type="ECO:0000256" key="3">
    <source>
        <dbReference type="HAMAP-Rule" id="MF_01518"/>
    </source>
</evidence>
<accession>A0A7X1B1Z5</accession>
<protein>
    <recommendedName>
        <fullName evidence="3">Adenine deaminase</fullName>
        <shortName evidence="3">Adenase</shortName>
        <shortName evidence="3">Adenine aminase</shortName>
        <ecNumber evidence="3">3.5.4.2</ecNumber>
    </recommendedName>
</protein>
<dbReference type="Pfam" id="PF13382">
    <property type="entry name" value="Adenine_deam_C"/>
    <property type="match status" value="1"/>
</dbReference>
<reference evidence="6 7" key="1">
    <citation type="submission" date="2020-07" db="EMBL/GenBank/DDBJ databases">
        <authorList>
            <person name="Feng X."/>
        </authorList>
    </citation>
    <scope>NUCLEOTIDE SEQUENCE [LARGE SCALE GENOMIC DNA]</scope>
    <source>
        <strain evidence="6 7">JCM14086</strain>
    </source>
</reference>
<keyword evidence="1 3" id="KW-0378">Hydrolase</keyword>
<keyword evidence="7" id="KW-1185">Reference proteome</keyword>
<evidence type="ECO:0000259" key="5">
    <source>
        <dbReference type="Pfam" id="PF13382"/>
    </source>
</evidence>
<gene>
    <name evidence="3 6" type="primary">ade</name>
    <name evidence="6" type="ORF">H5P30_20345</name>
</gene>
<dbReference type="SUPFAM" id="SSF51556">
    <property type="entry name" value="Metallo-dependent hydrolases"/>
    <property type="match status" value="1"/>
</dbReference>
<dbReference type="HAMAP" id="MF_01518">
    <property type="entry name" value="Adenine_deamin"/>
    <property type="match status" value="1"/>
</dbReference>
<dbReference type="InterPro" id="IPR006679">
    <property type="entry name" value="Adenine_deam"/>
</dbReference>
<dbReference type="Pfam" id="PF01979">
    <property type="entry name" value="Amidohydro_1"/>
    <property type="match status" value="1"/>
</dbReference>
<sequence length="543" mass="57869">MSEFAGQIADVKTGRIFPGRFTVENGRILSVIEDESAPSDCLYLPGLVDAHIHIESSLLPPAEFARAATVHGTVATVSDPHEIANVCGKAGVEWMIRSAQDTPLKIAFGAPSCVPATPFETAGASFGPKEVAELLDLDGVSYLSEVMNFPAVIGGDLRMLDIIEQAKKRDLPIDGHAPGVIGEDLRTYAAAGIQTDHECVTLDEARQRVACGMKVAIREGSAARNFDALWPLLQESPDSCFFCSDDRHPDDLVVSHIDGLIRRAIDNGVDPMVAIRAATRNPIEHYRLPAGLLQPGDPADFIRVGGIHDFHVQGTWIDGQPVAQNGKALLSPSEIPPINEFAASPIREERLQLKAVDGAKFATMLAVDGQLVTGREDLLPTVKDGEVVSDPDRDLLKIVVVNRYEDAPPAVGLIQNFGLKTGAVAGSVAHDSHNVVAVGANDQSLAAAINEVISSKGGLAFSSPETTKGYPLPIAGLMGEGDAWEAAHAFEELTALAKADGCPLRSPFMTLSFMPLLVIPSLKIGDRGHFDVGSFSLVDPWIR</sequence>
<proteinExistence type="inferred from homology"/>
<name>A0A7X1B1Z5_9BACT</name>
<dbReference type="NCBIfam" id="TIGR01178">
    <property type="entry name" value="ade"/>
    <property type="match status" value="1"/>
</dbReference>
<dbReference type="PANTHER" id="PTHR11113">
    <property type="entry name" value="N-ACETYLGLUCOSAMINE-6-PHOSPHATE DEACETYLASE"/>
    <property type="match status" value="1"/>
</dbReference>
<dbReference type="EC" id="3.5.4.2" evidence="3"/>
<dbReference type="PANTHER" id="PTHR11113:SF2">
    <property type="entry name" value="ADENINE DEAMINASE"/>
    <property type="match status" value="1"/>
</dbReference>
<comment type="caution">
    <text evidence="6">The sequence shown here is derived from an EMBL/GenBank/DDBJ whole genome shotgun (WGS) entry which is preliminary data.</text>
</comment>
<organism evidence="6 7">
    <name type="scientific">Puniceicoccus vermicola</name>
    <dbReference type="NCBI Taxonomy" id="388746"/>
    <lineage>
        <taxon>Bacteria</taxon>
        <taxon>Pseudomonadati</taxon>
        <taxon>Verrucomicrobiota</taxon>
        <taxon>Opitutia</taxon>
        <taxon>Puniceicoccales</taxon>
        <taxon>Puniceicoccaceae</taxon>
        <taxon>Puniceicoccus</taxon>
    </lineage>
</organism>
<feature type="domain" description="Adenine deaminase C-terminal" evidence="5">
    <location>
        <begin position="370"/>
        <end position="535"/>
    </location>
</feature>
<comment type="catalytic activity">
    <reaction evidence="3">
        <text>adenine + H2O + H(+) = hypoxanthine + NH4(+)</text>
        <dbReference type="Rhea" id="RHEA:23688"/>
        <dbReference type="ChEBI" id="CHEBI:15377"/>
        <dbReference type="ChEBI" id="CHEBI:15378"/>
        <dbReference type="ChEBI" id="CHEBI:16708"/>
        <dbReference type="ChEBI" id="CHEBI:17368"/>
        <dbReference type="ChEBI" id="CHEBI:28938"/>
        <dbReference type="EC" id="3.5.4.2"/>
    </reaction>
</comment>